<reference evidence="2 3" key="1">
    <citation type="journal article" date="2016" name="Mol. Biol. Evol.">
        <title>Comparative Genomics of Early-Diverging Mushroom-Forming Fungi Provides Insights into the Origins of Lignocellulose Decay Capabilities.</title>
        <authorList>
            <person name="Nagy L.G."/>
            <person name="Riley R."/>
            <person name="Tritt A."/>
            <person name="Adam C."/>
            <person name="Daum C."/>
            <person name="Floudas D."/>
            <person name="Sun H."/>
            <person name="Yadav J.S."/>
            <person name="Pangilinan J."/>
            <person name="Larsson K.H."/>
            <person name="Matsuura K."/>
            <person name="Barry K."/>
            <person name="Labutti K."/>
            <person name="Kuo R."/>
            <person name="Ohm R.A."/>
            <person name="Bhattacharya S.S."/>
            <person name="Shirouzu T."/>
            <person name="Yoshinaga Y."/>
            <person name="Martin F.M."/>
            <person name="Grigoriev I.V."/>
            <person name="Hibbett D.S."/>
        </authorList>
    </citation>
    <scope>NUCLEOTIDE SEQUENCE [LARGE SCALE GENOMIC DNA]</scope>
    <source>
        <strain evidence="2 3">93-53</strain>
    </source>
</reference>
<keyword evidence="1" id="KW-0472">Membrane</keyword>
<dbReference type="InParanoid" id="A0A165GQ70"/>
<dbReference type="RefSeq" id="XP_040768396.1">
    <property type="nucleotide sequence ID" value="XM_040903819.1"/>
</dbReference>
<keyword evidence="1" id="KW-0812">Transmembrane</keyword>
<organism evidence="2 3">
    <name type="scientific">Laetiporus sulphureus 93-53</name>
    <dbReference type="NCBI Taxonomy" id="1314785"/>
    <lineage>
        <taxon>Eukaryota</taxon>
        <taxon>Fungi</taxon>
        <taxon>Dikarya</taxon>
        <taxon>Basidiomycota</taxon>
        <taxon>Agaricomycotina</taxon>
        <taxon>Agaricomycetes</taxon>
        <taxon>Polyporales</taxon>
        <taxon>Laetiporus</taxon>
    </lineage>
</organism>
<dbReference type="AlphaFoldDB" id="A0A165GQ70"/>
<name>A0A165GQ70_9APHY</name>
<protein>
    <submittedName>
        <fullName evidence="2">Uncharacterized protein</fullName>
    </submittedName>
</protein>
<accession>A0A165GQ70</accession>
<proteinExistence type="predicted"/>
<feature type="transmembrane region" description="Helical" evidence="1">
    <location>
        <begin position="100"/>
        <end position="122"/>
    </location>
</feature>
<keyword evidence="3" id="KW-1185">Reference proteome</keyword>
<evidence type="ECO:0000256" key="1">
    <source>
        <dbReference type="SAM" id="Phobius"/>
    </source>
</evidence>
<dbReference type="OrthoDB" id="61370at2759"/>
<gene>
    <name evidence="2" type="ORF">LAESUDRAFT_643994</name>
</gene>
<evidence type="ECO:0000313" key="2">
    <source>
        <dbReference type="EMBL" id="KZT10656.1"/>
    </source>
</evidence>
<keyword evidence="1" id="KW-1133">Transmembrane helix</keyword>
<dbReference type="GeneID" id="63820849"/>
<feature type="transmembrane region" description="Helical" evidence="1">
    <location>
        <begin position="178"/>
        <end position="199"/>
    </location>
</feature>
<evidence type="ECO:0000313" key="3">
    <source>
        <dbReference type="Proteomes" id="UP000076871"/>
    </source>
</evidence>
<feature type="transmembrane region" description="Helical" evidence="1">
    <location>
        <begin position="134"/>
        <end position="158"/>
    </location>
</feature>
<dbReference type="Gene3D" id="1.20.140.150">
    <property type="match status" value="1"/>
</dbReference>
<dbReference type="Proteomes" id="UP000076871">
    <property type="component" value="Unassembled WGS sequence"/>
</dbReference>
<dbReference type="EMBL" id="KV427608">
    <property type="protein sequence ID" value="KZT10656.1"/>
    <property type="molecule type" value="Genomic_DNA"/>
</dbReference>
<sequence length="216" mass="24078">MRKASYIVAFVAVITTLALNILSVKRPDWLVVNNTEVLHSKITVQYGLTQRCDRQVIVIPGLPDGSRLAYSDYKCRPFPNRVTDNCEKENKVFCMVWSTAGYFAELGIGFGAVACLALLFGVSTHSRRRRIWRAVAGLTALHVLFQILAFAVVTHLYRLAWYPTFERARPGTAYVLNTLSWVFGVLVTAGIITTGISANKGHRWAAGNRAYRPIEG</sequence>